<dbReference type="InterPro" id="IPR058534">
    <property type="entry name" value="YjdF"/>
</dbReference>
<feature type="transmembrane region" description="Helical" evidence="1">
    <location>
        <begin position="190"/>
        <end position="209"/>
    </location>
</feature>
<keyword evidence="1" id="KW-0472">Membrane</keyword>
<comment type="caution">
    <text evidence="2">The sequence shown here is derived from an EMBL/GenBank/DDBJ whole genome shotgun (WGS) entry which is preliminary data.</text>
</comment>
<evidence type="ECO:0000313" key="2">
    <source>
        <dbReference type="EMBL" id="NOU96129.1"/>
    </source>
</evidence>
<dbReference type="EMBL" id="WHOD01000087">
    <property type="protein sequence ID" value="NOU96129.1"/>
    <property type="molecule type" value="Genomic_DNA"/>
</dbReference>
<accession>A0A972K0Y8</accession>
<dbReference type="Pfam" id="PF09997">
    <property type="entry name" value="DUF2238"/>
    <property type="match status" value="1"/>
</dbReference>
<feature type="transmembrane region" description="Helical" evidence="1">
    <location>
        <begin position="71"/>
        <end position="89"/>
    </location>
</feature>
<gene>
    <name evidence="2" type="ORF">GC093_23305</name>
</gene>
<evidence type="ECO:0000256" key="1">
    <source>
        <dbReference type="SAM" id="Phobius"/>
    </source>
</evidence>
<evidence type="ECO:0000313" key="3">
    <source>
        <dbReference type="Proteomes" id="UP000641588"/>
    </source>
</evidence>
<protein>
    <submittedName>
        <fullName evidence="2">DUF2238 domain-containing protein</fullName>
    </submittedName>
</protein>
<sequence length="217" mass="24957">MNAARLLDFTRPFNSNHMLQALLAVYVVFWVLMAIEPYSRFNWFLENLLIFATILVLAVTYRWFAFTNMTYLLIAVFLAMHTFGANYSYHTTPLDSWIRVLFHTERDGYDRIVHFSYGLLLAYPIRELVVRTMGQKGFWALALPVVLVLASGALYELIEMWVALIVAPEIGTLFLGTQGDPWDTQHDMELAMYGAILTMLLTAAAAKIGRRHGFRHR</sequence>
<name>A0A972K0Y8_9BACL</name>
<reference evidence="2" key="1">
    <citation type="submission" date="2019-10" db="EMBL/GenBank/DDBJ databases">
        <title>Description of Paenibacillus glebae sp. nov.</title>
        <authorList>
            <person name="Carlier A."/>
            <person name="Qi S."/>
        </authorList>
    </citation>
    <scope>NUCLEOTIDE SEQUENCE</scope>
    <source>
        <strain evidence="2">LMG 31456</strain>
    </source>
</reference>
<feature type="transmembrane region" description="Helical" evidence="1">
    <location>
        <begin position="44"/>
        <end position="64"/>
    </location>
</feature>
<feature type="transmembrane region" description="Helical" evidence="1">
    <location>
        <begin position="137"/>
        <end position="158"/>
    </location>
</feature>
<dbReference type="InterPro" id="IPR014509">
    <property type="entry name" value="YjdF-like"/>
</dbReference>
<dbReference type="PIRSF" id="PIRSF020606">
    <property type="entry name" value="UCP020606"/>
    <property type="match status" value="1"/>
</dbReference>
<keyword evidence="1" id="KW-0812">Transmembrane</keyword>
<feature type="transmembrane region" description="Helical" evidence="1">
    <location>
        <begin position="109"/>
        <end position="125"/>
    </location>
</feature>
<dbReference type="Proteomes" id="UP000641588">
    <property type="component" value="Unassembled WGS sequence"/>
</dbReference>
<proteinExistence type="predicted"/>
<keyword evidence="3" id="KW-1185">Reference proteome</keyword>
<dbReference type="AlphaFoldDB" id="A0A972K0Y8"/>
<keyword evidence="1" id="KW-1133">Transmembrane helix</keyword>
<dbReference type="RefSeq" id="WP_171654344.1">
    <property type="nucleotide sequence ID" value="NZ_WHOD01000087.1"/>
</dbReference>
<organism evidence="2 3">
    <name type="scientific">Paenibacillus foliorum</name>
    <dbReference type="NCBI Taxonomy" id="2654974"/>
    <lineage>
        <taxon>Bacteria</taxon>
        <taxon>Bacillati</taxon>
        <taxon>Bacillota</taxon>
        <taxon>Bacilli</taxon>
        <taxon>Bacillales</taxon>
        <taxon>Paenibacillaceae</taxon>
        <taxon>Paenibacillus</taxon>
    </lineage>
</organism>
<feature type="transmembrane region" description="Helical" evidence="1">
    <location>
        <begin position="21"/>
        <end position="38"/>
    </location>
</feature>